<organism evidence="2 3">
    <name type="scientific">Paramarasmius palmivorus</name>
    <dbReference type="NCBI Taxonomy" id="297713"/>
    <lineage>
        <taxon>Eukaryota</taxon>
        <taxon>Fungi</taxon>
        <taxon>Dikarya</taxon>
        <taxon>Basidiomycota</taxon>
        <taxon>Agaricomycotina</taxon>
        <taxon>Agaricomycetes</taxon>
        <taxon>Agaricomycetidae</taxon>
        <taxon>Agaricales</taxon>
        <taxon>Marasmiineae</taxon>
        <taxon>Marasmiaceae</taxon>
        <taxon>Paramarasmius</taxon>
    </lineage>
</organism>
<keyword evidence="3" id="KW-1185">Reference proteome</keyword>
<dbReference type="AlphaFoldDB" id="A0AAW0BAC2"/>
<feature type="region of interest" description="Disordered" evidence="1">
    <location>
        <begin position="123"/>
        <end position="434"/>
    </location>
</feature>
<accession>A0AAW0BAC2</accession>
<dbReference type="EMBL" id="JAYKXP010000142">
    <property type="protein sequence ID" value="KAK7022933.1"/>
    <property type="molecule type" value="Genomic_DNA"/>
</dbReference>
<feature type="compositionally biased region" description="Basic and acidic residues" evidence="1">
    <location>
        <begin position="339"/>
        <end position="357"/>
    </location>
</feature>
<evidence type="ECO:0000313" key="3">
    <source>
        <dbReference type="Proteomes" id="UP001383192"/>
    </source>
</evidence>
<feature type="region of interest" description="Disordered" evidence="1">
    <location>
        <begin position="1"/>
        <end position="103"/>
    </location>
</feature>
<feature type="compositionally biased region" description="Pro residues" evidence="1">
    <location>
        <begin position="477"/>
        <end position="495"/>
    </location>
</feature>
<evidence type="ECO:0000256" key="1">
    <source>
        <dbReference type="SAM" id="MobiDB-lite"/>
    </source>
</evidence>
<feature type="compositionally biased region" description="Polar residues" evidence="1">
    <location>
        <begin position="382"/>
        <end position="392"/>
    </location>
</feature>
<dbReference type="Proteomes" id="UP001383192">
    <property type="component" value="Unassembled WGS sequence"/>
</dbReference>
<feature type="compositionally biased region" description="Basic and acidic residues" evidence="1">
    <location>
        <begin position="188"/>
        <end position="198"/>
    </location>
</feature>
<feature type="compositionally biased region" description="Basic and acidic residues" evidence="1">
    <location>
        <begin position="288"/>
        <end position="305"/>
    </location>
</feature>
<reference evidence="2 3" key="1">
    <citation type="submission" date="2024-01" db="EMBL/GenBank/DDBJ databases">
        <title>A draft genome for a cacao thread blight-causing isolate of Paramarasmius palmivorus.</title>
        <authorList>
            <person name="Baruah I.K."/>
            <person name="Bukari Y."/>
            <person name="Amoako-Attah I."/>
            <person name="Meinhardt L.W."/>
            <person name="Bailey B.A."/>
            <person name="Cohen S.P."/>
        </authorList>
    </citation>
    <scope>NUCLEOTIDE SEQUENCE [LARGE SCALE GENOMIC DNA]</scope>
    <source>
        <strain evidence="2 3">GH-12</strain>
    </source>
</reference>
<feature type="compositionally biased region" description="Polar residues" evidence="1">
    <location>
        <begin position="32"/>
        <end position="52"/>
    </location>
</feature>
<protein>
    <submittedName>
        <fullName evidence="2">Uncharacterized protein</fullName>
    </submittedName>
</protein>
<feature type="region of interest" description="Disordered" evidence="1">
    <location>
        <begin position="473"/>
        <end position="503"/>
    </location>
</feature>
<name>A0AAW0BAC2_9AGAR</name>
<feature type="compositionally biased region" description="Polar residues" evidence="1">
    <location>
        <begin position="654"/>
        <end position="670"/>
    </location>
</feature>
<evidence type="ECO:0000313" key="2">
    <source>
        <dbReference type="EMBL" id="KAK7022933.1"/>
    </source>
</evidence>
<proteinExistence type="predicted"/>
<gene>
    <name evidence="2" type="ORF">VNI00_016823</name>
</gene>
<feature type="compositionally biased region" description="Basic and acidic residues" evidence="1">
    <location>
        <begin position="161"/>
        <end position="173"/>
    </location>
</feature>
<comment type="caution">
    <text evidence="2">The sequence shown here is derived from an EMBL/GenBank/DDBJ whole genome shotgun (WGS) entry which is preliminary data.</text>
</comment>
<sequence length="897" mass="99662">MHNLPPRESSPSPFRERPRTIKAASMPMVPSVAQQYASQGIGSSPTLSNPSRRSPPYQRGLPTPPHPNPPNLPEQSPERHISPPPSQHPANLATHYPRPIPRVAPPQFLTKFEMEEPWQMTEELLADIERADLQQSQGHSLPAHALPGPYTKSESPAAKDPLVERVRSSEKSSPKAIDGGQLGRRHSLRDSPKSRDRPTASPKTSTFSPSQIQSPERRVSPSFNGGLPSPGETQGQLRDSPPVLRRAVNGHSNLATQTPPLQAINARTPDRSLPVQEEPEDEVGVPAKKQDLRDDDQYRQDRTGDYHGSPLPSSDVHPEGRNVPYDVSRTHGGRSSRAGHRDAEHTLIEDSGKRSTDEGGFTPRSSSVNLPDQVQLEERQSNEGNNGAQTIRASRKNRNSASDQLGLKGLEGALFDQEEPRKAEQPPQYVEPRKHPQNIHEAYAQLYAQQLHADEMQSIMDHPTSSYIQAYLRSPRPDAPIPPTPHSQTSPPSPSPLLSGAFDHSKQLPPFSPIVPAGSPYPYPFSHVRRNPYSSQATHQHPANVDLNNPAVIHEQFVKQWQVYAQNNHGSITDSTLSPSTTPFPTPPYNPWAYWHTQRVLGGRFPDTATQRSSPSHEPVELPPPPPQIGLRKKAHTGNLRARTSIRKPPPRVDSTQPRDTSPEPSTSGEETAGEEHYAVTEEGNWVNGTPSAASVTVTIEDDSDDTEWVDEDWDDDEEDLLELEYHPTFVNNIEKRRRRFDTRWDALMQAFQALDRQTDATLILLAAPSHSTKLHMATSRSIRRQTSISRSSALSTIRTGFRQIAAQRRSSRSHKTSLADRFLASSSSSGDASDGSSESREEDLKRALEAALGSLGVLGNMYEQREARWIDEMRRVSEDRERVELLLRQVLGVRSP</sequence>
<feature type="region of interest" description="Disordered" evidence="1">
    <location>
        <begin position="605"/>
        <end position="675"/>
    </location>
</feature>
<feature type="compositionally biased region" description="Pro residues" evidence="1">
    <location>
        <begin position="62"/>
        <end position="72"/>
    </location>
</feature>
<feature type="region of interest" description="Disordered" evidence="1">
    <location>
        <begin position="806"/>
        <end position="844"/>
    </location>
</feature>
<feature type="compositionally biased region" description="Low complexity" evidence="1">
    <location>
        <begin position="1"/>
        <end position="13"/>
    </location>
</feature>
<feature type="compositionally biased region" description="Polar residues" evidence="1">
    <location>
        <begin position="201"/>
        <end position="214"/>
    </location>
</feature>
<feature type="compositionally biased region" description="Low complexity" evidence="1">
    <location>
        <begin position="820"/>
        <end position="837"/>
    </location>
</feature>
<feature type="compositionally biased region" description="Polar residues" evidence="1">
    <location>
        <begin position="363"/>
        <end position="372"/>
    </location>
</feature>
<feature type="compositionally biased region" description="Polar residues" evidence="1">
    <location>
        <begin position="250"/>
        <end position="260"/>
    </location>
</feature>